<dbReference type="Proteomes" id="UP000799440">
    <property type="component" value="Unassembled WGS sequence"/>
</dbReference>
<sequence>MSKRHNRKRTRSRPRHRSNISNHSRSFSFESDSSFQPNAFISPHATTHASTYLPLANRPADHWDQMYEAWQTRDQLRRQQEEALEAHRLRVFGGEADDELSLLEPMLRVVTNLFDGKDDYEDP</sequence>
<dbReference type="OrthoDB" id="4147798at2759"/>
<evidence type="ECO:0000313" key="2">
    <source>
        <dbReference type="EMBL" id="KAF2749862.1"/>
    </source>
</evidence>
<feature type="compositionally biased region" description="Basic residues" evidence="1">
    <location>
        <begin position="1"/>
        <end position="18"/>
    </location>
</feature>
<gene>
    <name evidence="2" type="ORF">M011DRAFT_456608</name>
</gene>
<dbReference type="EMBL" id="MU006565">
    <property type="protein sequence ID" value="KAF2749862.1"/>
    <property type="molecule type" value="Genomic_DNA"/>
</dbReference>
<proteinExistence type="predicted"/>
<organism evidence="2 3">
    <name type="scientific">Sporormia fimetaria CBS 119925</name>
    <dbReference type="NCBI Taxonomy" id="1340428"/>
    <lineage>
        <taxon>Eukaryota</taxon>
        <taxon>Fungi</taxon>
        <taxon>Dikarya</taxon>
        <taxon>Ascomycota</taxon>
        <taxon>Pezizomycotina</taxon>
        <taxon>Dothideomycetes</taxon>
        <taxon>Pleosporomycetidae</taxon>
        <taxon>Pleosporales</taxon>
        <taxon>Sporormiaceae</taxon>
        <taxon>Sporormia</taxon>
    </lineage>
</organism>
<keyword evidence="3" id="KW-1185">Reference proteome</keyword>
<dbReference type="AlphaFoldDB" id="A0A6A6VGY5"/>
<evidence type="ECO:0000256" key="1">
    <source>
        <dbReference type="SAM" id="MobiDB-lite"/>
    </source>
</evidence>
<name>A0A6A6VGY5_9PLEO</name>
<feature type="region of interest" description="Disordered" evidence="1">
    <location>
        <begin position="1"/>
        <end position="32"/>
    </location>
</feature>
<feature type="compositionally biased region" description="Low complexity" evidence="1">
    <location>
        <begin position="19"/>
        <end position="32"/>
    </location>
</feature>
<evidence type="ECO:0000313" key="3">
    <source>
        <dbReference type="Proteomes" id="UP000799440"/>
    </source>
</evidence>
<protein>
    <submittedName>
        <fullName evidence="2">Uncharacterized protein</fullName>
    </submittedName>
</protein>
<reference evidence="2" key="1">
    <citation type="journal article" date="2020" name="Stud. Mycol.">
        <title>101 Dothideomycetes genomes: a test case for predicting lifestyles and emergence of pathogens.</title>
        <authorList>
            <person name="Haridas S."/>
            <person name="Albert R."/>
            <person name="Binder M."/>
            <person name="Bloem J."/>
            <person name="Labutti K."/>
            <person name="Salamov A."/>
            <person name="Andreopoulos B."/>
            <person name="Baker S."/>
            <person name="Barry K."/>
            <person name="Bills G."/>
            <person name="Bluhm B."/>
            <person name="Cannon C."/>
            <person name="Castanera R."/>
            <person name="Culley D."/>
            <person name="Daum C."/>
            <person name="Ezra D."/>
            <person name="Gonzalez J."/>
            <person name="Henrissat B."/>
            <person name="Kuo A."/>
            <person name="Liang C."/>
            <person name="Lipzen A."/>
            <person name="Lutzoni F."/>
            <person name="Magnuson J."/>
            <person name="Mondo S."/>
            <person name="Nolan M."/>
            <person name="Ohm R."/>
            <person name="Pangilinan J."/>
            <person name="Park H.-J."/>
            <person name="Ramirez L."/>
            <person name="Alfaro M."/>
            <person name="Sun H."/>
            <person name="Tritt A."/>
            <person name="Yoshinaga Y."/>
            <person name="Zwiers L.-H."/>
            <person name="Turgeon B."/>
            <person name="Goodwin S."/>
            <person name="Spatafora J."/>
            <person name="Crous P."/>
            <person name="Grigoriev I."/>
        </authorList>
    </citation>
    <scope>NUCLEOTIDE SEQUENCE</scope>
    <source>
        <strain evidence="2">CBS 119925</strain>
    </source>
</reference>
<accession>A0A6A6VGY5</accession>